<dbReference type="Proteomes" id="UP001281614">
    <property type="component" value="Unassembled WGS sequence"/>
</dbReference>
<sequence>MAVHLAQRRFDQSVPISQHRWFEPVRKYVALDIEGANHIDDYGFFPYGAKGRTPFNAIFGLLRGSTQWLPQIQWPVQLWVLALFSCGVDLLRYGRNEKRLHQQQVVKYGRRISNYATKSGQPSSRISVIAITYGSRPEHWRVWWAFEYEDFAGDFWHLIEQSGTEEPELAIPGIWIEEPVNPMDVENDRVDEWYREERPPLIWSEYRKIRPPT</sequence>
<reference evidence="1" key="1">
    <citation type="submission" date="2023-02" db="EMBL/GenBank/DDBJ databases">
        <title>Colletotrichum kahawae CIFC_Que2 genome sequencing and assembly.</title>
        <authorList>
            <person name="Baroncelli R."/>
        </authorList>
    </citation>
    <scope>NUCLEOTIDE SEQUENCE</scope>
    <source>
        <strain evidence="1">CIFC_Que2</strain>
    </source>
</reference>
<comment type="caution">
    <text evidence="1">The sequence shown here is derived from an EMBL/GenBank/DDBJ whole genome shotgun (WGS) entry which is preliminary data.</text>
</comment>
<accession>A0AAD9YDY4</accession>
<gene>
    <name evidence="1" type="ORF">CKAH01_17020</name>
</gene>
<keyword evidence="2" id="KW-1185">Reference proteome</keyword>
<proteinExistence type="predicted"/>
<organism evidence="1 2">
    <name type="scientific">Colletotrichum kahawae</name>
    <name type="common">Coffee berry disease fungus</name>
    <dbReference type="NCBI Taxonomy" id="34407"/>
    <lineage>
        <taxon>Eukaryota</taxon>
        <taxon>Fungi</taxon>
        <taxon>Dikarya</taxon>
        <taxon>Ascomycota</taxon>
        <taxon>Pezizomycotina</taxon>
        <taxon>Sordariomycetes</taxon>
        <taxon>Hypocreomycetidae</taxon>
        <taxon>Glomerellales</taxon>
        <taxon>Glomerellaceae</taxon>
        <taxon>Colletotrichum</taxon>
        <taxon>Colletotrichum gloeosporioides species complex</taxon>
    </lineage>
</organism>
<dbReference type="AlphaFoldDB" id="A0AAD9YDY4"/>
<evidence type="ECO:0000313" key="2">
    <source>
        <dbReference type="Proteomes" id="UP001281614"/>
    </source>
</evidence>
<dbReference type="EMBL" id="VYYT01000201">
    <property type="protein sequence ID" value="KAK2757182.1"/>
    <property type="molecule type" value="Genomic_DNA"/>
</dbReference>
<name>A0AAD9YDY4_COLKA</name>
<evidence type="ECO:0000313" key="1">
    <source>
        <dbReference type="EMBL" id="KAK2757182.1"/>
    </source>
</evidence>
<protein>
    <submittedName>
        <fullName evidence="1">Ankyrin repeat-containing protein</fullName>
    </submittedName>
</protein>